<sequence>MISEPEMAGELGAAGTREVMDGFAQDAAGGPRHRKPWLWGLGGMAMASVLWTAALSVHGPGDRRPDMHGYRLDQDPCPSLRLKSLGAAIAPRTADRDLGTGLLQHAALDRIQCYIPLRSRAGEESAEGGWSIEYTVGIAVALHKETDPGVEFEAQRRVTDLGFEPEAKLETVPVLGDKAYLLTRDEGDTELRVLEGGAVLSLSLTATTLYESDGHGDDGAGDEPDVPDPAPYQAAMISDMRDLMSSLKH</sequence>
<accession>A0A8D4BDW9</accession>
<proteinExistence type="predicted"/>
<feature type="region of interest" description="Disordered" evidence="1">
    <location>
        <begin position="210"/>
        <end position="232"/>
    </location>
</feature>
<dbReference type="Proteomes" id="UP000002066">
    <property type="component" value="Chromosome"/>
</dbReference>
<dbReference type="KEGG" id="sfa:Sfla_6056"/>
<gene>
    <name evidence="2" type="ordered locus">Sfla_6056</name>
</gene>
<name>A0A8D4BDW9_STRFA</name>
<protein>
    <submittedName>
        <fullName evidence="2">Uncharacterized protein</fullName>
    </submittedName>
</protein>
<reference evidence="2 3" key="1">
    <citation type="submission" date="2011-01" db="EMBL/GenBank/DDBJ databases">
        <title>Complete sequence of chromosome of Streptomyces flavogriseus ATCC 33331.</title>
        <authorList>
            <consortium name="US DOE Joint Genome Institute"/>
            <person name="Lucas S."/>
            <person name="Copeland A."/>
            <person name="Lapidus A."/>
            <person name="Cheng J.-F."/>
            <person name="Goodwin L."/>
            <person name="Pitluck S."/>
            <person name="Davenport K."/>
            <person name="Detter J.C."/>
            <person name="Han C."/>
            <person name="Tapia R."/>
            <person name="Land M."/>
            <person name="Hauser L."/>
            <person name="Kyrpides N."/>
            <person name="Ivanova N."/>
            <person name="Ovchinnikova G."/>
            <person name="Pagani I."/>
            <person name="Brumm P."/>
            <person name="Mead D."/>
            <person name="Woyke T."/>
        </authorList>
    </citation>
    <scope>NUCLEOTIDE SEQUENCE [LARGE SCALE GENOMIC DNA]</scope>
    <source>
        <strain evidence="3">ATCC 33331 / IAF-45CD</strain>
    </source>
</reference>
<evidence type="ECO:0000313" key="2">
    <source>
        <dbReference type="EMBL" id="ADW07442.1"/>
    </source>
</evidence>
<evidence type="ECO:0000256" key="1">
    <source>
        <dbReference type="SAM" id="MobiDB-lite"/>
    </source>
</evidence>
<dbReference type="EMBL" id="CP002475">
    <property type="protein sequence ID" value="ADW07442.1"/>
    <property type="molecule type" value="Genomic_DNA"/>
</dbReference>
<dbReference type="OrthoDB" id="4515152at2"/>
<evidence type="ECO:0000313" key="3">
    <source>
        <dbReference type="Proteomes" id="UP000002066"/>
    </source>
</evidence>
<organism evidence="2 3">
    <name type="scientific">Streptomyces pratensis (strain ATCC 33331 / IAF-45CD)</name>
    <dbReference type="NCBI Taxonomy" id="591167"/>
    <lineage>
        <taxon>Bacteria</taxon>
        <taxon>Bacillati</taxon>
        <taxon>Actinomycetota</taxon>
        <taxon>Actinomycetes</taxon>
        <taxon>Kitasatosporales</taxon>
        <taxon>Streptomycetaceae</taxon>
        <taxon>Streptomyces</taxon>
    </lineage>
</organism>
<dbReference type="AlphaFoldDB" id="A0A8D4BDW9"/>